<feature type="transmembrane region" description="Helical" evidence="1">
    <location>
        <begin position="7"/>
        <end position="26"/>
    </location>
</feature>
<proteinExistence type="predicted"/>
<accession>X1FXQ1</accession>
<keyword evidence="1" id="KW-1133">Transmembrane helix</keyword>
<keyword evidence="1" id="KW-0812">Transmembrane</keyword>
<dbReference type="EMBL" id="BARU01004989">
    <property type="protein sequence ID" value="GAH25533.1"/>
    <property type="molecule type" value="Genomic_DNA"/>
</dbReference>
<dbReference type="SUPFAM" id="SSF48310">
    <property type="entry name" value="Aldehyde ferredoxin oxidoreductase, C-terminal domains"/>
    <property type="match status" value="1"/>
</dbReference>
<dbReference type="GO" id="GO:0009055">
    <property type="term" value="F:electron transfer activity"/>
    <property type="evidence" value="ECO:0007669"/>
    <property type="project" value="InterPro"/>
</dbReference>
<feature type="non-terminal residue" evidence="2">
    <location>
        <position position="1"/>
    </location>
</feature>
<keyword evidence="1" id="KW-0472">Membrane</keyword>
<dbReference type="GO" id="GO:0051536">
    <property type="term" value="F:iron-sulfur cluster binding"/>
    <property type="evidence" value="ECO:0007669"/>
    <property type="project" value="InterPro"/>
</dbReference>
<gene>
    <name evidence="2" type="ORF">S03H2_09664</name>
</gene>
<dbReference type="AlphaFoldDB" id="X1FXQ1"/>
<comment type="caution">
    <text evidence="2">The sequence shown here is derived from an EMBL/GenBank/DDBJ whole genome shotgun (WGS) entry which is preliminary data.</text>
</comment>
<protein>
    <submittedName>
        <fullName evidence="2">Uncharacterized protein</fullName>
    </submittedName>
</protein>
<organism evidence="2">
    <name type="scientific">marine sediment metagenome</name>
    <dbReference type="NCBI Taxonomy" id="412755"/>
    <lineage>
        <taxon>unclassified sequences</taxon>
        <taxon>metagenomes</taxon>
        <taxon>ecological metagenomes</taxon>
    </lineage>
</organism>
<sequence length="43" mass="4720">TKYNQDITAMMNTGILCNFLVVMIGMTPELYSKLLLAATGQPL</sequence>
<reference evidence="2" key="1">
    <citation type="journal article" date="2014" name="Front. Microbiol.">
        <title>High frequency of phylogenetically diverse reductive dehalogenase-homologous genes in deep subseafloor sedimentary metagenomes.</title>
        <authorList>
            <person name="Kawai M."/>
            <person name="Futagami T."/>
            <person name="Toyoda A."/>
            <person name="Takaki Y."/>
            <person name="Nishi S."/>
            <person name="Hori S."/>
            <person name="Arai W."/>
            <person name="Tsubouchi T."/>
            <person name="Morono Y."/>
            <person name="Uchiyama I."/>
            <person name="Ito T."/>
            <person name="Fujiyama A."/>
            <person name="Inagaki F."/>
            <person name="Takami H."/>
        </authorList>
    </citation>
    <scope>NUCLEOTIDE SEQUENCE</scope>
    <source>
        <strain evidence="2">Expedition CK06-06</strain>
    </source>
</reference>
<name>X1FXQ1_9ZZZZ</name>
<dbReference type="Gene3D" id="1.10.599.10">
    <property type="entry name" value="Aldehyde Ferredoxin Oxidoreductase Protein, subunit A, domain 3"/>
    <property type="match status" value="1"/>
</dbReference>
<evidence type="ECO:0000313" key="2">
    <source>
        <dbReference type="EMBL" id="GAH25533.1"/>
    </source>
</evidence>
<dbReference type="InterPro" id="IPR013985">
    <property type="entry name" value="Ald_Fedxn_OxRdtase_dom3"/>
</dbReference>
<evidence type="ECO:0000256" key="1">
    <source>
        <dbReference type="SAM" id="Phobius"/>
    </source>
</evidence>
<dbReference type="InterPro" id="IPR036021">
    <property type="entry name" value="Tungsten_al_ferr_oxy-like_C"/>
</dbReference>
<dbReference type="GO" id="GO:0016625">
    <property type="term" value="F:oxidoreductase activity, acting on the aldehyde or oxo group of donors, iron-sulfur protein as acceptor"/>
    <property type="evidence" value="ECO:0007669"/>
    <property type="project" value="InterPro"/>
</dbReference>